<feature type="transmembrane region" description="Helical" evidence="11">
    <location>
        <begin position="207"/>
        <end position="229"/>
    </location>
</feature>
<keyword evidence="2" id="KW-1003">Cell membrane</keyword>
<feature type="transmembrane region" description="Helical" evidence="11">
    <location>
        <begin position="6"/>
        <end position="23"/>
    </location>
</feature>
<dbReference type="Gene3D" id="1.10.3730.20">
    <property type="match status" value="2"/>
</dbReference>
<feature type="domain" description="EamA" evidence="12">
    <location>
        <begin position="6"/>
        <end position="131"/>
    </location>
</feature>
<dbReference type="PANTHER" id="PTHR30561">
    <property type="entry name" value="SMR FAMILY PROTON-DEPENDENT DRUG EFFLUX TRANSPORTER SUGE"/>
    <property type="match status" value="1"/>
</dbReference>
<dbReference type="SUPFAM" id="SSF103481">
    <property type="entry name" value="Multidrug resistance efflux transporter EmrE"/>
    <property type="match status" value="2"/>
</dbReference>
<comment type="caution">
    <text evidence="13">The sequence shown here is derived from an EMBL/GenBank/DDBJ whole genome shotgun (WGS) entry which is preliminary data.</text>
</comment>
<keyword evidence="8 11" id="KW-1133">Transmembrane helix</keyword>
<dbReference type="InterPro" id="IPR000620">
    <property type="entry name" value="EamA_dom"/>
</dbReference>
<keyword evidence="7" id="KW-0448">Lipopolysaccharide biosynthesis</keyword>
<evidence type="ECO:0000256" key="3">
    <source>
        <dbReference type="ARBA" id="ARBA00022516"/>
    </source>
</evidence>
<proteinExistence type="predicted"/>
<keyword evidence="4" id="KW-0997">Cell inner membrane</keyword>
<keyword evidence="10 11" id="KW-0472">Membrane</keyword>
<reference evidence="13 14" key="1">
    <citation type="journal article" date="2014" name="Genome Announc.">
        <title>Draft Genome Sequence of Petroleum Oil-Degrading Marine Bacterium Pseudomonas taeanensis Strain MS-3, Isolated from a Crude Oil-Contaminated Seashore.</title>
        <authorList>
            <person name="Lee S.Y."/>
            <person name="Kim S.H."/>
            <person name="Lee D.G."/>
            <person name="Shin S."/>
            <person name="Yun S.H."/>
            <person name="Choi C.W."/>
            <person name="Chung Y.H."/>
            <person name="Choi J.S."/>
            <person name="Kahng H.Y."/>
            <person name="Kim S.I."/>
        </authorList>
    </citation>
    <scope>NUCLEOTIDE SEQUENCE [LARGE SCALE GENOMIC DNA]</scope>
    <source>
        <strain evidence="13 14">MS-3</strain>
    </source>
</reference>
<evidence type="ECO:0000256" key="2">
    <source>
        <dbReference type="ARBA" id="ARBA00022475"/>
    </source>
</evidence>
<evidence type="ECO:0000256" key="4">
    <source>
        <dbReference type="ARBA" id="ARBA00022519"/>
    </source>
</evidence>
<keyword evidence="14" id="KW-1185">Reference proteome</keyword>
<feature type="transmembrane region" description="Helical" evidence="11">
    <location>
        <begin position="263"/>
        <end position="280"/>
    </location>
</feature>
<evidence type="ECO:0000256" key="8">
    <source>
        <dbReference type="ARBA" id="ARBA00022989"/>
    </source>
</evidence>
<feature type="domain" description="EamA" evidence="12">
    <location>
        <begin position="147"/>
        <end position="278"/>
    </location>
</feature>
<feature type="transmembrane region" description="Helical" evidence="11">
    <location>
        <begin position="173"/>
        <end position="195"/>
    </location>
</feature>
<dbReference type="PANTHER" id="PTHR30561:SF9">
    <property type="entry name" value="4-AMINO-4-DEOXY-L-ARABINOSE-PHOSPHOUNDECAPRENOL FLIPPASE SUBUNIT ARNF-RELATED"/>
    <property type="match status" value="1"/>
</dbReference>
<sequence length="281" mass="29703">METSVFLAVMAAAALHASWNALLKIGLDRFLSAALMQMAAGAVALCTLPFVAFPAAEAWPWIALSALLHIGYNTFLSRAYQYGDLGQVYPISRGSSPLMVALLSVLLLSDSLPKGQWLGLLTLVAGIWLMALRSGHRAAPFNAPLLFSALMTATFIAGYTLSDAVGARANGDALSYSMWLFSMSGLVMGSVLVAGRGTRVLRQLGPHWRNGLLGGGLSLAAYSIVIWAMTQAPVALVSALRESSVLFALLIGNLLLKEALPPIRLIACGMILAGMLLMKLA</sequence>
<dbReference type="AlphaFoldDB" id="A0A0A1YDU2"/>
<organism evidence="13 14">
    <name type="scientific">Pseudomonas taeanensis MS-3</name>
    <dbReference type="NCBI Taxonomy" id="1395571"/>
    <lineage>
        <taxon>Bacteria</taxon>
        <taxon>Pseudomonadati</taxon>
        <taxon>Pseudomonadota</taxon>
        <taxon>Gammaproteobacteria</taxon>
        <taxon>Pseudomonadales</taxon>
        <taxon>Pseudomonadaceae</taxon>
        <taxon>Pseudomonas</taxon>
    </lineage>
</organism>
<keyword evidence="9" id="KW-0443">Lipid metabolism</keyword>
<evidence type="ECO:0000259" key="12">
    <source>
        <dbReference type="Pfam" id="PF00892"/>
    </source>
</evidence>
<dbReference type="InterPro" id="IPR000390">
    <property type="entry name" value="Small_drug/metabolite_transptr"/>
</dbReference>
<dbReference type="GO" id="GO:0005886">
    <property type="term" value="C:plasma membrane"/>
    <property type="evidence" value="ECO:0007669"/>
    <property type="project" value="UniProtKB-SubCell"/>
</dbReference>
<gene>
    <name evidence="13" type="ORF">TMS3_0121095</name>
</gene>
<keyword evidence="3" id="KW-0444">Lipid biosynthesis</keyword>
<feature type="transmembrane region" description="Helical" evidence="11">
    <location>
        <begin position="30"/>
        <end position="52"/>
    </location>
</feature>
<keyword evidence="6 11" id="KW-0812">Transmembrane</keyword>
<dbReference type="EMBL" id="AWSQ01000009">
    <property type="protein sequence ID" value="KFX67712.1"/>
    <property type="molecule type" value="Genomic_DNA"/>
</dbReference>
<name>A0A0A1YDU2_9PSED</name>
<dbReference type="InterPro" id="IPR037185">
    <property type="entry name" value="EmrE-like"/>
</dbReference>
<comment type="subcellular location">
    <subcellularLocation>
        <location evidence="1">Cell membrane</location>
        <topology evidence="1">Multi-pass membrane protein</topology>
    </subcellularLocation>
</comment>
<dbReference type="eggNOG" id="COG0697">
    <property type="taxonomic scope" value="Bacteria"/>
</dbReference>
<dbReference type="Proteomes" id="UP000030063">
    <property type="component" value="Unassembled WGS sequence"/>
</dbReference>
<evidence type="ECO:0000313" key="13">
    <source>
        <dbReference type="EMBL" id="KFX67712.1"/>
    </source>
</evidence>
<dbReference type="GO" id="GO:0009103">
    <property type="term" value="P:lipopolysaccharide biosynthetic process"/>
    <property type="evidence" value="ECO:0007669"/>
    <property type="project" value="UniProtKB-KW"/>
</dbReference>
<evidence type="ECO:0000256" key="11">
    <source>
        <dbReference type="SAM" id="Phobius"/>
    </source>
</evidence>
<dbReference type="Pfam" id="PF00892">
    <property type="entry name" value="EamA"/>
    <property type="match status" value="2"/>
</dbReference>
<dbReference type="GO" id="GO:0009245">
    <property type="term" value="P:lipid A biosynthetic process"/>
    <property type="evidence" value="ECO:0007669"/>
    <property type="project" value="UniProtKB-KW"/>
</dbReference>
<feature type="transmembrane region" description="Helical" evidence="11">
    <location>
        <begin position="144"/>
        <end position="161"/>
    </location>
</feature>
<evidence type="ECO:0000256" key="1">
    <source>
        <dbReference type="ARBA" id="ARBA00004651"/>
    </source>
</evidence>
<accession>A0A0A1YDU2</accession>
<protein>
    <submittedName>
        <fullName evidence="13">Membrane protein</fullName>
    </submittedName>
</protein>
<feature type="transmembrane region" description="Helical" evidence="11">
    <location>
        <begin position="115"/>
        <end position="132"/>
    </location>
</feature>
<dbReference type="RefSeq" id="WP_025167171.1">
    <property type="nucleotide sequence ID" value="NZ_AWSQ01000009.1"/>
</dbReference>
<evidence type="ECO:0000256" key="7">
    <source>
        <dbReference type="ARBA" id="ARBA00022985"/>
    </source>
</evidence>
<evidence type="ECO:0000313" key="14">
    <source>
        <dbReference type="Proteomes" id="UP000030063"/>
    </source>
</evidence>
<evidence type="ECO:0000256" key="10">
    <source>
        <dbReference type="ARBA" id="ARBA00023136"/>
    </source>
</evidence>
<keyword evidence="5" id="KW-0441">Lipid A biosynthesis</keyword>
<evidence type="ECO:0000256" key="5">
    <source>
        <dbReference type="ARBA" id="ARBA00022556"/>
    </source>
</evidence>
<evidence type="ECO:0000256" key="6">
    <source>
        <dbReference type="ARBA" id="ARBA00022692"/>
    </source>
</evidence>
<dbReference type="OrthoDB" id="9783707at2"/>
<evidence type="ECO:0000256" key="9">
    <source>
        <dbReference type="ARBA" id="ARBA00023098"/>
    </source>
</evidence>
<dbReference type="GO" id="GO:0022857">
    <property type="term" value="F:transmembrane transporter activity"/>
    <property type="evidence" value="ECO:0007669"/>
    <property type="project" value="InterPro"/>
</dbReference>